<dbReference type="PROSITE" id="PS00141">
    <property type="entry name" value="ASP_PROTEASE"/>
    <property type="match status" value="1"/>
</dbReference>
<dbReference type="FunFam" id="3.30.420.10:FF:000032">
    <property type="entry name" value="Retrovirus-related Pol polyprotein from transposon 297-like Protein"/>
    <property type="match status" value="1"/>
</dbReference>
<dbReference type="Pfam" id="PF17921">
    <property type="entry name" value="Integrase_H2C2"/>
    <property type="match status" value="1"/>
</dbReference>
<dbReference type="Proteomes" id="UP000694427">
    <property type="component" value="Unplaced"/>
</dbReference>
<dbReference type="InterPro" id="IPR005162">
    <property type="entry name" value="Retrotrans_gag_dom"/>
</dbReference>
<dbReference type="GO" id="GO:0003677">
    <property type="term" value="F:DNA binding"/>
    <property type="evidence" value="ECO:0007669"/>
    <property type="project" value="UniProtKB-KW"/>
</dbReference>
<dbReference type="Gene3D" id="2.40.70.10">
    <property type="entry name" value="Acid Proteases"/>
    <property type="match status" value="1"/>
</dbReference>
<evidence type="ECO:0000256" key="9">
    <source>
        <dbReference type="ARBA" id="ARBA00022750"/>
    </source>
</evidence>
<evidence type="ECO:0000256" key="12">
    <source>
        <dbReference type="ARBA" id="ARBA00022842"/>
    </source>
</evidence>
<dbReference type="CDD" id="cd01647">
    <property type="entry name" value="RT_LTR"/>
    <property type="match status" value="1"/>
</dbReference>
<reference evidence="22" key="1">
    <citation type="submission" date="2025-08" db="UniProtKB">
        <authorList>
            <consortium name="Ensembl"/>
        </authorList>
    </citation>
    <scope>IDENTIFICATION</scope>
</reference>
<evidence type="ECO:0000256" key="4">
    <source>
        <dbReference type="ARBA" id="ARBA00022670"/>
    </source>
</evidence>
<evidence type="ECO:0000256" key="10">
    <source>
        <dbReference type="ARBA" id="ARBA00022759"/>
    </source>
</evidence>
<keyword evidence="7" id="KW-0540">Nuclease</keyword>
<dbReference type="Gene3D" id="3.30.420.10">
    <property type="entry name" value="Ribonuclease H-like superfamily/Ribonuclease H"/>
    <property type="match status" value="1"/>
</dbReference>
<dbReference type="EC" id="3.1.26.4" evidence="2"/>
<protein>
    <recommendedName>
        <fullName evidence="18">Gypsy retrotransposon integrase-like protein 1</fullName>
        <ecNumber evidence="3">2.7.7.49</ecNumber>
        <ecNumber evidence="2">3.1.26.4</ecNumber>
    </recommendedName>
</protein>
<evidence type="ECO:0000256" key="15">
    <source>
        <dbReference type="ARBA" id="ARBA00022932"/>
    </source>
</evidence>
<dbReference type="InterPro" id="IPR041588">
    <property type="entry name" value="Integrase_H2C2"/>
</dbReference>
<evidence type="ECO:0000256" key="13">
    <source>
        <dbReference type="ARBA" id="ARBA00022908"/>
    </source>
</evidence>
<dbReference type="FunFam" id="3.10.20.370:FF:000001">
    <property type="entry name" value="Retrovirus-related Pol polyprotein from transposon 17.6-like protein"/>
    <property type="match status" value="1"/>
</dbReference>
<evidence type="ECO:0000256" key="16">
    <source>
        <dbReference type="ARBA" id="ARBA00023125"/>
    </source>
</evidence>
<feature type="region of interest" description="Disordered" evidence="19">
    <location>
        <begin position="520"/>
        <end position="585"/>
    </location>
</feature>
<dbReference type="GO" id="GO:0004190">
    <property type="term" value="F:aspartic-type endopeptidase activity"/>
    <property type="evidence" value="ECO:0007669"/>
    <property type="project" value="UniProtKB-KW"/>
</dbReference>
<keyword evidence="16" id="KW-0238">DNA-binding</keyword>
<evidence type="ECO:0000256" key="8">
    <source>
        <dbReference type="ARBA" id="ARBA00022723"/>
    </source>
</evidence>
<dbReference type="Pfam" id="PF17917">
    <property type="entry name" value="RT_RNaseH"/>
    <property type="match status" value="1"/>
</dbReference>
<evidence type="ECO:0000256" key="19">
    <source>
        <dbReference type="SAM" id="MobiDB-lite"/>
    </source>
</evidence>
<dbReference type="PROSITE" id="PS50878">
    <property type="entry name" value="RT_POL"/>
    <property type="match status" value="1"/>
</dbReference>
<keyword evidence="12" id="KW-0460">Magnesium</keyword>
<evidence type="ECO:0000259" key="21">
    <source>
        <dbReference type="PROSITE" id="PS50994"/>
    </source>
</evidence>
<dbReference type="Ensembl" id="ENSCCRT00010058085.1">
    <property type="protein sequence ID" value="ENSCCRP00010052989.1"/>
    <property type="gene ID" value="ENSCCRG00010022465.1"/>
</dbReference>
<dbReference type="Gene3D" id="1.10.340.70">
    <property type="match status" value="1"/>
</dbReference>
<dbReference type="Gene3D" id="3.30.70.270">
    <property type="match status" value="2"/>
</dbReference>
<dbReference type="PROSITE" id="PS50994">
    <property type="entry name" value="INTEGRASE"/>
    <property type="match status" value="1"/>
</dbReference>
<dbReference type="GO" id="GO:0003887">
    <property type="term" value="F:DNA-directed DNA polymerase activity"/>
    <property type="evidence" value="ECO:0007669"/>
    <property type="project" value="UniProtKB-KW"/>
</dbReference>
<evidence type="ECO:0000256" key="7">
    <source>
        <dbReference type="ARBA" id="ARBA00022722"/>
    </source>
</evidence>
<keyword evidence="15" id="KW-0239">DNA-directed DNA polymerase</keyword>
<dbReference type="Pfam" id="PF00665">
    <property type="entry name" value="rve"/>
    <property type="match status" value="1"/>
</dbReference>
<keyword evidence="4" id="KW-0645">Protease</keyword>
<dbReference type="InterPro" id="IPR021109">
    <property type="entry name" value="Peptidase_aspartic_dom_sf"/>
</dbReference>
<keyword evidence="13" id="KW-0229">DNA integration</keyword>
<evidence type="ECO:0000256" key="11">
    <source>
        <dbReference type="ARBA" id="ARBA00022801"/>
    </source>
</evidence>
<dbReference type="CDD" id="cd09274">
    <property type="entry name" value="RNase_HI_RT_Ty3"/>
    <property type="match status" value="1"/>
</dbReference>
<dbReference type="InterPro" id="IPR000477">
    <property type="entry name" value="RT_dom"/>
</dbReference>
<dbReference type="GO" id="GO:0003964">
    <property type="term" value="F:RNA-directed DNA polymerase activity"/>
    <property type="evidence" value="ECO:0007669"/>
    <property type="project" value="UniProtKB-KW"/>
</dbReference>
<dbReference type="SUPFAM" id="SSF56672">
    <property type="entry name" value="DNA/RNA polymerases"/>
    <property type="match status" value="1"/>
</dbReference>
<accession>A0A8C1QNA2</accession>
<keyword evidence="17" id="KW-0233">DNA recombination</keyword>
<sequence>MTTTPSPMSTCVDIEAPPDVATPIWPTVPHPQVTPGHPSPYVPYTQVPSRTSYPESHVQFSTPVQTRSWEEGPGPMQLCTSPNLSSSFSVTQQDLPGVLPTPGREMHQLTSRVQGNWDTLLDFVKTQTKAVSELTQGLKAASSQHSDQINNLSTKVSDNQQQVLTLLATSGKRDESEADQLTKAIKLIISGELQKVESTVVSEVRFMVDQLQLEVQQDLKTMQQHFQKSHDQLTTEIQQCNSQTASLCTNLRKFEMEMTDQCKTQEKKMVDLLKERLPSPPVSTSLPSLPPSPSVTVPALAPSSAVTGVRSDHLKLKFPTFGRQSDDPDPLLYLARCQDFLALHPLVDADLLATFRTVLYGTARDWWEVARSSITTWSEFESAFLSAFLLEDYEDELADRVRNRIQGEKESIRDFAFSYRALCKRWKPALTESDMVKLILKNFKPYLASQLRSRISTVEDLVKLGHQLEKDYAQHLQYEGRKAIKPPTTPQRPIPNQPVEKPQVQCWRCKGYHSPGTCPHFLSASSNQPSDQYRANNNKRSFQPLKSGGPPRQPTTPSSNTVSAAATSWPSMTTEESTTTGFNTPYQPTAVPQQLVIPISIGTWKGKAILDTGASYTLLHENLWSELNPQIILHPWTLGPLYLANGVAEVPLGWINLPIILHDKTFSVWVAVLTSKALAYSVILGLNFIFSSGLQINVTDRKYSFKSAPNEDYPFQPGQASIPAVKLPHLEKRQHQKSVKQSLSLLSSIPPPTPPLLSGPLDNLDDQEFIDLAVNGAHLPPEGKQQLRQILESNSEVCTLRPGRTDVLQHHLYITHPVPIKQRPYRMSPSKQAVVREQLEEMLQAGIVEPSHSAWASPVVLVPKKDGKMRFCVDYRKVNAITESDAYPLPNITEILESLSGASIFSTIDLNSGYWQVTMDPDSKPMTAFITPSGLYQFRVMPFGLKNAPATFQRLMETVLRELRGTICFVYIDDIIVYSQCMDQHFLDLQTILHRLLTAGLTVNLKKSRFCLQELTFLGHVVNIHGISTDPSKVEAIRAYPVPRSIKEVQRFLGLSGWYHRFVPNFSRIAEPINALKKKGHAFNWSPQCQQAFEQLKACLTSPPILGHPDLERPFIVYTDASDTGLGAVLSQRRDQGSEQVIAYASRTLNKAETNYSATEKECLAVVWALERWQHYLEPKLFTVVTDHSALQWVMSSTKTTSRLIRWVLRLQKFDFVVEYRKGRLNVAPDALSRIHTQPGCSVYASRTEESDLPISAAAIWEEQHKDPDVIRIFQTMAGHGNHLKDQYKVIEDKLYHTTQLKTGQCHYRIYMPNSLISTVLQHYHANPLSGHMGIYKTYQRLHDVAFWPGMWADVKNYVKRCVKCQTLKNDNRKPAGKIQQISTSHPNEMLGVDIMGPMPRSTQQNEYLLVFVDYFTRWVELFPMRKANAQTVATIFRREILTRWGVPDFILSDRGSQFLSAVFKELCGKWSVSQKLTTAYHPQTNMTERVNRTLKCMIAAYIDDNHKKWDQYLPELRFAVNSAVQESIGMSPAELHLGRKLQGPMDKMLHGRNLSPDLPSYDVVNNLVQLQSKAKECCKKAQKRQLRNYNKNRREVFFKEKDRVWLKNFPQSSAQHYFSAKLAPKWKGPYRIIKQQGPLNYQVALESTGEDVRTVHVTNLKPCYPTSEEFENQERQRILEIFQESDSEDEDFLGF</sequence>
<evidence type="ECO:0000256" key="17">
    <source>
        <dbReference type="ARBA" id="ARBA00023172"/>
    </source>
</evidence>
<dbReference type="InterPro" id="IPR001584">
    <property type="entry name" value="Integrase_cat-core"/>
</dbReference>
<keyword evidence="6" id="KW-0548">Nucleotidyltransferase</keyword>
<dbReference type="InterPro" id="IPR056924">
    <property type="entry name" value="SH3_Tf2-1"/>
</dbReference>
<dbReference type="InterPro" id="IPR001969">
    <property type="entry name" value="Aspartic_peptidase_AS"/>
</dbReference>
<dbReference type="InterPro" id="IPR043502">
    <property type="entry name" value="DNA/RNA_pol_sf"/>
</dbReference>
<evidence type="ECO:0000256" key="14">
    <source>
        <dbReference type="ARBA" id="ARBA00022918"/>
    </source>
</evidence>
<dbReference type="EC" id="2.7.7.49" evidence="3"/>
<feature type="compositionally biased region" description="Low complexity" evidence="19">
    <location>
        <begin position="567"/>
        <end position="580"/>
    </location>
</feature>
<keyword evidence="14" id="KW-0695">RNA-directed DNA polymerase</keyword>
<dbReference type="FunFam" id="3.30.70.270:FF:000020">
    <property type="entry name" value="Transposon Tf2-6 polyprotein-like Protein"/>
    <property type="match status" value="1"/>
</dbReference>
<dbReference type="GO" id="GO:0006508">
    <property type="term" value="P:proteolysis"/>
    <property type="evidence" value="ECO:0007669"/>
    <property type="project" value="UniProtKB-KW"/>
</dbReference>
<feature type="domain" description="Integrase catalytic" evidence="21">
    <location>
        <begin position="1383"/>
        <end position="1541"/>
    </location>
</feature>
<keyword evidence="11" id="KW-0378">Hydrolase</keyword>
<reference evidence="22" key="2">
    <citation type="submission" date="2025-09" db="UniProtKB">
        <authorList>
            <consortium name="Ensembl"/>
        </authorList>
    </citation>
    <scope>IDENTIFICATION</scope>
</reference>
<evidence type="ECO:0000256" key="18">
    <source>
        <dbReference type="ARBA" id="ARBA00039658"/>
    </source>
</evidence>
<keyword evidence="10" id="KW-0255">Endonuclease</keyword>
<dbReference type="GO" id="GO:0006310">
    <property type="term" value="P:DNA recombination"/>
    <property type="evidence" value="ECO:0007669"/>
    <property type="project" value="UniProtKB-KW"/>
</dbReference>
<dbReference type="SUPFAM" id="SSF53098">
    <property type="entry name" value="Ribonuclease H-like"/>
    <property type="match status" value="1"/>
</dbReference>
<dbReference type="Pfam" id="PF03732">
    <property type="entry name" value="Retrotrans_gag"/>
    <property type="match status" value="1"/>
</dbReference>
<dbReference type="Pfam" id="PF24626">
    <property type="entry name" value="SH3_Tf2-1"/>
    <property type="match status" value="1"/>
</dbReference>
<dbReference type="Pfam" id="PF00078">
    <property type="entry name" value="RVT_1"/>
    <property type="match status" value="1"/>
</dbReference>
<dbReference type="PANTHER" id="PTHR37984">
    <property type="entry name" value="PROTEIN CBG26694"/>
    <property type="match status" value="1"/>
</dbReference>
<keyword evidence="8" id="KW-0479">Metal-binding</keyword>
<dbReference type="SUPFAM" id="SSF50630">
    <property type="entry name" value="Acid proteases"/>
    <property type="match status" value="1"/>
</dbReference>
<name>A0A8C1QNA2_CYPCA</name>
<comment type="similarity">
    <text evidence="1">Belongs to the beta type-B retroviral polymerase family. HERV class-II K(HML-2) pol subfamily.</text>
</comment>
<feature type="compositionally biased region" description="Polar residues" evidence="19">
    <location>
        <begin position="523"/>
        <end position="541"/>
    </location>
</feature>
<dbReference type="InterPro" id="IPR050951">
    <property type="entry name" value="Retrovirus_Pol_polyprotein"/>
</dbReference>
<evidence type="ECO:0000259" key="20">
    <source>
        <dbReference type="PROSITE" id="PS50878"/>
    </source>
</evidence>
<keyword evidence="9" id="KW-0064">Aspartyl protease</keyword>
<keyword evidence="23" id="KW-1185">Reference proteome</keyword>
<evidence type="ECO:0000256" key="2">
    <source>
        <dbReference type="ARBA" id="ARBA00012180"/>
    </source>
</evidence>
<evidence type="ECO:0000313" key="22">
    <source>
        <dbReference type="Ensembl" id="ENSCCRP00010052989.1"/>
    </source>
</evidence>
<evidence type="ECO:0000256" key="5">
    <source>
        <dbReference type="ARBA" id="ARBA00022679"/>
    </source>
</evidence>
<keyword evidence="5" id="KW-0808">Transferase</keyword>
<dbReference type="InterPro" id="IPR036397">
    <property type="entry name" value="RNaseH_sf"/>
</dbReference>
<dbReference type="CDD" id="cd00303">
    <property type="entry name" value="retropepsin_like"/>
    <property type="match status" value="1"/>
</dbReference>
<feature type="domain" description="Reverse transcriptase" evidence="20">
    <location>
        <begin position="843"/>
        <end position="1022"/>
    </location>
</feature>
<proteinExistence type="inferred from homology"/>
<dbReference type="FunFam" id="3.10.10.10:FF:000007">
    <property type="entry name" value="Retrovirus-related Pol polyprotein from transposon 17.6-like Protein"/>
    <property type="match status" value="1"/>
</dbReference>
<evidence type="ECO:0000256" key="6">
    <source>
        <dbReference type="ARBA" id="ARBA00022695"/>
    </source>
</evidence>
<dbReference type="GO" id="GO:0015074">
    <property type="term" value="P:DNA integration"/>
    <property type="evidence" value="ECO:0007669"/>
    <property type="project" value="UniProtKB-KW"/>
</dbReference>
<dbReference type="FunFam" id="1.10.340.70:FF:000001">
    <property type="entry name" value="Retrovirus-related Pol polyprotein from transposon gypsy-like Protein"/>
    <property type="match status" value="1"/>
</dbReference>
<evidence type="ECO:0000256" key="1">
    <source>
        <dbReference type="ARBA" id="ARBA00010879"/>
    </source>
</evidence>
<dbReference type="InterPro" id="IPR043128">
    <property type="entry name" value="Rev_trsase/Diguanyl_cyclase"/>
</dbReference>
<feature type="compositionally biased region" description="Polar residues" evidence="19">
    <location>
        <begin position="555"/>
        <end position="566"/>
    </location>
</feature>
<dbReference type="GO" id="GO:0004523">
    <property type="term" value="F:RNA-DNA hybrid ribonuclease activity"/>
    <property type="evidence" value="ECO:0007669"/>
    <property type="project" value="UniProtKB-EC"/>
</dbReference>
<evidence type="ECO:0000313" key="23">
    <source>
        <dbReference type="Proteomes" id="UP000694427"/>
    </source>
</evidence>
<dbReference type="InterPro" id="IPR041373">
    <property type="entry name" value="RT_RNaseH"/>
</dbReference>
<organism evidence="22 23">
    <name type="scientific">Cyprinus carpio</name>
    <name type="common">Common carp</name>
    <dbReference type="NCBI Taxonomy" id="7962"/>
    <lineage>
        <taxon>Eukaryota</taxon>
        <taxon>Metazoa</taxon>
        <taxon>Chordata</taxon>
        <taxon>Craniata</taxon>
        <taxon>Vertebrata</taxon>
        <taxon>Euteleostomi</taxon>
        <taxon>Actinopterygii</taxon>
        <taxon>Neopterygii</taxon>
        <taxon>Teleostei</taxon>
        <taxon>Ostariophysi</taxon>
        <taxon>Cypriniformes</taxon>
        <taxon>Cyprinidae</taxon>
        <taxon>Cyprininae</taxon>
        <taxon>Cyprinus</taxon>
    </lineage>
</organism>
<evidence type="ECO:0000256" key="3">
    <source>
        <dbReference type="ARBA" id="ARBA00012493"/>
    </source>
</evidence>
<dbReference type="GO" id="GO:0046872">
    <property type="term" value="F:metal ion binding"/>
    <property type="evidence" value="ECO:0007669"/>
    <property type="project" value="UniProtKB-KW"/>
</dbReference>
<dbReference type="PANTHER" id="PTHR37984:SF5">
    <property type="entry name" value="PROTEIN NYNRIN-LIKE"/>
    <property type="match status" value="1"/>
</dbReference>
<dbReference type="Gene3D" id="3.10.10.10">
    <property type="entry name" value="HIV Type 1 Reverse Transcriptase, subunit A, domain 1"/>
    <property type="match status" value="1"/>
</dbReference>
<dbReference type="InterPro" id="IPR012337">
    <property type="entry name" value="RNaseH-like_sf"/>
</dbReference>